<reference evidence="4" key="1">
    <citation type="journal article" date="2019" name="Int. J. Syst. Evol. Microbiol.">
        <title>The Global Catalogue of Microorganisms (GCM) 10K type strain sequencing project: providing services to taxonomists for standard genome sequencing and annotation.</title>
        <authorList>
            <consortium name="The Broad Institute Genomics Platform"/>
            <consortium name="The Broad Institute Genome Sequencing Center for Infectious Disease"/>
            <person name="Wu L."/>
            <person name="Ma J."/>
        </authorList>
    </citation>
    <scope>NUCLEOTIDE SEQUENCE [LARGE SCALE GENOMIC DNA]</scope>
    <source>
        <strain evidence="4">KCTC 42585</strain>
    </source>
</reference>
<dbReference type="Gene3D" id="3.90.550.10">
    <property type="entry name" value="Spore Coat Polysaccharide Biosynthesis Protein SpsA, Chain A"/>
    <property type="match status" value="1"/>
</dbReference>
<dbReference type="InterPro" id="IPR001173">
    <property type="entry name" value="Glyco_trans_2-like"/>
</dbReference>
<evidence type="ECO:0000256" key="1">
    <source>
        <dbReference type="SAM" id="Phobius"/>
    </source>
</evidence>
<proteinExistence type="predicted"/>
<keyword evidence="1" id="KW-0472">Membrane</keyword>
<dbReference type="CDD" id="cd00761">
    <property type="entry name" value="Glyco_tranf_GTA_type"/>
    <property type="match status" value="1"/>
</dbReference>
<accession>A0ABW5IYQ8</accession>
<keyword evidence="1" id="KW-0812">Transmembrane</keyword>
<dbReference type="InterPro" id="IPR029044">
    <property type="entry name" value="Nucleotide-diphossugar_trans"/>
</dbReference>
<dbReference type="SUPFAM" id="SSF53448">
    <property type="entry name" value="Nucleotide-diphospho-sugar transferases"/>
    <property type="match status" value="1"/>
</dbReference>
<dbReference type="PANTHER" id="PTHR43685:SF2">
    <property type="entry name" value="GLYCOSYLTRANSFERASE 2-LIKE DOMAIN-CONTAINING PROTEIN"/>
    <property type="match status" value="1"/>
</dbReference>
<keyword evidence="4" id="KW-1185">Reference proteome</keyword>
<evidence type="ECO:0000259" key="2">
    <source>
        <dbReference type="Pfam" id="PF00535"/>
    </source>
</evidence>
<keyword evidence="1" id="KW-1133">Transmembrane helix</keyword>
<sequence length="317" mass="37672">MQPLVSVIIPTYNRASQIGETIDSIVSQSYDNWECLVVDDQSEDYTEELLSFYSSRNSKIKYLLRDSAPKGASRCRNIGLEKAQGEFCIFLDSDDILLQSCIEDRIKRIEADRNKDFWIFPMYVNTYEKELQEVKIPNKKSYLQDFLKCKIYWQTMCTLWDRNFVRSIKGFKESYPRLNDPEIHIRAMIHSQLNYSVFWESNPDSVYRPAFSKIGFDIARKYFQSLMLFIPDISSELKENLLPHLLPCLKGYLKDYLRESLQYNSRQNNLVLFKVFYKNNILTFYQFLTLYVQYYTLLILDVSGKKVRKKMNNLLEK</sequence>
<organism evidence="3 4">
    <name type="scientific">Salinimicrobium flavum</name>
    <dbReference type="NCBI Taxonomy" id="1737065"/>
    <lineage>
        <taxon>Bacteria</taxon>
        <taxon>Pseudomonadati</taxon>
        <taxon>Bacteroidota</taxon>
        <taxon>Flavobacteriia</taxon>
        <taxon>Flavobacteriales</taxon>
        <taxon>Flavobacteriaceae</taxon>
        <taxon>Salinimicrobium</taxon>
    </lineage>
</organism>
<evidence type="ECO:0000313" key="4">
    <source>
        <dbReference type="Proteomes" id="UP001597468"/>
    </source>
</evidence>
<dbReference type="RefSeq" id="WP_380751108.1">
    <property type="nucleotide sequence ID" value="NZ_JBHULT010000008.1"/>
</dbReference>
<dbReference type="Pfam" id="PF00535">
    <property type="entry name" value="Glycos_transf_2"/>
    <property type="match status" value="1"/>
</dbReference>
<dbReference type="Proteomes" id="UP001597468">
    <property type="component" value="Unassembled WGS sequence"/>
</dbReference>
<dbReference type="InterPro" id="IPR050834">
    <property type="entry name" value="Glycosyltransf_2"/>
</dbReference>
<dbReference type="EMBL" id="JBHULT010000008">
    <property type="protein sequence ID" value="MFD2517939.1"/>
    <property type="molecule type" value="Genomic_DNA"/>
</dbReference>
<comment type="caution">
    <text evidence="3">The sequence shown here is derived from an EMBL/GenBank/DDBJ whole genome shotgun (WGS) entry which is preliminary data.</text>
</comment>
<gene>
    <name evidence="3" type="ORF">ACFSTG_08550</name>
</gene>
<feature type="domain" description="Glycosyltransferase 2-like" evidence="2">
    <location>
        <begin position="6"/>
        <end position="157"/>
    </location>
</feature>
<protein>
    <submittedName>
        <fullName evidence="3">Glycosyltransferase family 2 protein</fullName>
    </submittedName>
</protein>
<evidence type="ECO:0000313" key="3">
    <source>
        <dbReference type="EMBL" id="MFD2517939.1"/>
    </source>
</evidence>
<name>A0ABW5IYQ8_9FLAO</name>
<dbReference type="PANTHER" id="PTHR43685">
    <property type="entry name" value="GLYCOSYLTRANSFERASE"/>
    <property type="match status" value="1"/>
</dbReference>
<feature type="transmembrane region" description="Helical" evidence="1">
    <location>
        <begin position="284"/>
        <end position="302"/>
    </location>
</feature>